<evidence type="ECO:0000256" key="3">
    <source>
        <dbReference type="ARBA" id="ARBA00022448"/>
    </source>
</evidence>
<comment type="caution">
    <text evidence="11">The sequence shown here is derived from an EMBL/GenBank/DDBJ whole genome shotgun (WGS) entry which is preliminary data.</text>
</comment>
<keyword evidence="5" id="KW-0571">Peptide transport</keyword>
<feature type="compositionally biased region" description="Low complexity" evidence="9">
    <location>
        <begin position="1"/>
        <end position="27"/>
    </location>
</feature>
<feature type="compositionally biased region" description="Acidic residues" evidence="9">
    <location>
        <begin position="47"/>
        <end position="61"/>
    </location>
</feature>
<feature type="transmembrane region" description="Helical" evidence="10">
    <location>
        <begin position="403"/>
        <end position="423"/>
    </location>
</feature>
<evidence type="ECO:0000256" key="4">
    <source>
        <dbReference type="ARBA" id="ARBA00022692"/>
    </source>
</evidence>
<dbReference type="Proteomes" id="UP001212997">
    <property type="component" value="Unassembled WGS sequence"/>
</dbReference>
<evidence type="ECO:0000256" key="8">
    <source>
        <dbReference type="ARBA" id="ARBA00023136"/>
    </source>
</evidence>
<dbReference type="GO" id="GO:0015031">
    <property type="term" value="P:protein transport"/>
    <property type="evidence" value="ECO:0007669"/>
    <property type="project" value="UniProtKB-KW"/>
</dbReference>
<dbReference type="AlphaFoldDB" id="A0AAD5V0U0"/>
<feature type="transmembrane region" description="Helical" evidence="10">
    <location>
        <begin position="645"/>
        <end position="666"/>
    </location>
</feature>
<evidence type="ECO:0000313" key="11">
    <source>
        <dbReference type="EMBL" id="KAJ3483217.1"/>
    </source>
</evidence>
<evidence type="ECO:0000256" key="1">
    <source>
        <dbReference type="ARBA" id="ARBA00004141"/>
    </source>
</evidence>
<reference evidence="11" key="1">
    <citation type="submission" date="2022-07" db="EMBL/GenBank/DDBJ databases">
        <title>Genome Sequence of Physisporinus lineatus.</title>
        <authorList>
            <person name="Buettner E."/>
        </authorList>
    </citation>
    <scope>NUCLEOTIDE SEQUENCE</scope>
    <source>
        <strain evidence="11">VT162</strain>
    </source>
</reference>
<accession>A0AAD5V0U0</accession>
<feature type="compositionally biased region" description="Acidic residues" evidence="9">
    <location>
        <begin position="212"/>
        <end position="222"/>
    </location>
</feature>
<comment type="subcellular location">
    <subcellularLocation>
        <location evidence="1">Membrane</location>
        <topology evidence="1">Multi-pass membrane protein</topology>
    </subcellularLocation>
</comment>
<dbReference type="Pfam" id="PF03169">
    <property type="entry name" value="OPT"/>
    <property type="match status" value="1"/>
</dbReference>
<dbReference type="GO" id="GO:0016020">
    <property type="term" value="C:membrane"/>
    <property type="evidence" value="ECO:0007669"/>
    <property type="project" value="UniProtKB-SubCell"/>
</dbReference>
<keyword evidence="4 10" id="KW-0812">Transmembrane</keyword>
<comment type="similarity">
    <text evidence="2">Belongs to the oligopeptide OPT transporter family.</text>
</comment>
<keyword evidence="12" id="KW-1185">Reference proteome</keyword>
<gene>
    <name evidence="11" type="ORF">NLI96_g6463</name>
</gene>
<protein>
    <submittedName>
        <fullName evidence="11">Uncharacterized protein</fullName>
    </submittedName>
</protein>
<feature type="transmembrane region" description="Helical" evidence="10">
    <location>
        <begin position="435"/>
        <end position="455"/>
    </location>
</feature>
<dbReference type="NCBIfam" id="TIGR00728">
    <property type="entry name" value="OPT_sfam"/>
    <property type="match status" value="1"/>
</dbReference>
<feature type="transmembrane region" description="Helical" evidence="10">
    <location>
        <begin position="298"/>
        <end position="318"/>
    </location>
</feature>
<feature type="transmembrane region" description="Helical" evidence="10">
    <location>
        <begin position="564"/>
        <end position="585"/>
    </location>
</feature>
<feature type="region of interest" description="Disordered" evidence="9">
    <location>
        <begin position="236"/>
        <end position="258"/>
    </location>
</feature>
<keyword evidence="3" id="KW-0813">Transport</keyword>
<evidence type="ECO:0000256" key="7">
    <source>
        <dbReference type="ARBA" id="ARBA00022989"/>
    </source>
</evidence>
<feature type="transmembrane region" description="Helical" evidence="10">
    <location>
        <begin position="698"/>
        <end position="715"/>
    </location>
</feature>
<evidence type="ECO:0000313" key="12">
    <source>
        <dbReference type="Proteomes" id="UP001212997"/>
    </source>
</evidence>
<evidence type="ECO:0000256" key="6">
    <source>
        <dbReference type="ARBA" id="ARBA00022927"/>
    </source>
</evidence>
<evidence type="ECO:0000256" key="10">
    <source>
        <dbReference type="SAM" id="Phobius"/>
    </source>
</evidence>
<dbReference type="PANTHER" id="PTHR22601">
    <property type="entry name" value="ISP4 LIKE PROTEIN"/>
    <property type="match status" value="1"/>
</dbReference>
<keyword evidence="6" id="KW-0653">Protein transport</keyword>
<feature type="compositionally biased region" description="Polar residues" evidence="9">
    <location>
        <begin position="174"/>
        <end position="183"/>
    </location>
</feature>
<feature type="compositionally biased region" description="Low complexity" evidence="9">
    <location>
        <begin position="184"/>
        <end position="196"/>
    </location>
</feature>
<proteinExistence type="inferred from homology"/>
<sequence>MTSNPFPTQRPPSSSQQHQDQQRPSTSRPQTAGYFNRDPQYTYSQDYEYEEEEEEESDAEDVFAFARPQTAEVFSYNPHQTHTHHPLPVNSPTVSYPPRAFDPTTPTPYTPEYEPAAGPSALYARHPYSHPLSPIESPPSTDSQDRDNPYRLRRLPPQTATSEAPSSVVPPAQYNPNHTPATTASRRSAVSSAISSREVHVSLPRTNRMRVEEEDLDGYGQEEDYDVKSVGMTDIDQAESSAGKARPPSSATSYPTLDSREGSIKMEFDFDAMEEEDSPYPEVRAAVSNIDDTEMPALTLRMWVIGLFLTLTTWYVYFLSHPPLSSSLLLTHHLLPSAANVFFNFRQPAPTIVPSVLLLLAHPIGKFMAFTMPIKSYRTPRFFGLGPYEFSLNPGPWNIKEHALVYMMTNVAVSFPYALFAVVVSEFNYEKRMGYGFSATLVLATQMTGFGLAGMSRRFLVWPASMLWPQNLVTCTLLNTFHAEEDGESGGLSRYRYFVYLSAFSFFFFFLPGYLFTALSVFNWVCWIAPNNVVINQVFGVYNGLGLSVLTFDWTQITWTTNPLVMPWWAQVHTFFGFVCFYWILGPILYYTNSWSLAHFPILANSPYDRFGNPYDVARVLRADDTFDQAAYEAYSPLYLPASYAITYTVAFALSSCILVHTLLYYGPAVWQGLRRIPVEKDDIHAKLMRAYPEVPDWWYAAVFCVFFALAIVAAEVSGRLPFILSCLLFSVLSRMGWVASSSSWASTPGGEIDPLFLPSRRHPRPSRRPFGLSFVMRVNPDSILDDTRFPVVGFRTLLSVSSRVVQ</sequence>
<feature type="transmembrane region" description="Helical" evidence="10">
    <location>
        <begin position="497"/>
        <end position="522"/>
    </location>
</feature>
<evidence type="ECO:0000256" key="9">
    <source>
        <dbReference type="SAM" id="MobiDB-lite"/>
    </source>
</evidence>
<evidence type="ECO:0000256" key="2">
    <source>
        <dbReference type="ARBA" id="ARBA00008807"/>
    </source>
</evidence>
<feature type="region of interest" description="Disordered" evidence="9">
    <location>
        <begin position="1"/>
        <end position="64"/>
    </location>
</feature>
<dbReference type="InterPro" id="IPR004813">
    <property type="entry name" value="OPT"/>
</dbReference>
<organism evidence="11 12">
    <name type="scientific">Meripilus lineatus</name>
    <dbReference type="NCBI Taxonomy" id="2056292"/>
    <lineage>
        <taxon>Eukaryota</taxon>
        <taxon>Fungi</taxon>
        <taxon>Dikarya</taxon>
        <taxon>Basidiomycota</taxon>
        <taxon>Agaricomycotina</taxon>
        <taxon>Agaricomycetes</taxon>
        <taxon>Polyporales</taxon>
        <taxon>Meripilaceae</taxon>
        <taxon>Meripilus</taxon>
    </lineage>
</organism>
<feature type="transmembrane region" description="Helical" evidence="10">
    <location>
        <begin position="352"/>
        <end position="372"/>
    </location>
</feature>
<keyword evidence="8 10" id="KW-0472">Membrane</keyword>
<dbReference type="GO" id="GO:0035673">
    <property type="term" value="F:oligopeptide transmembrane transporter activity"/>
    <property type="evidence" value="ECO:0007669"/>
    <property type="project" value="InterPro"/>
</dbReference>
<keyword evidence="7 10" id="KW-1133">Transmembrane helix</keyword>
<dbReference type="EMBL" id="JANAWD010000237">
    <property type="protein sequence ID" value="KAJ3483217.1"/>
    <property type="molecule type" value="Genomic_DNA"/>
</dbReference>
<evidence type="ECO:0000256" key="5">
    <source>
        <dbReference type="ARBA" id="ARBA00022856"/>
    </source>
</evidence>
<feature type="transmembrane region" description="Helical" evidence="10">
    <location>
        <begin position="534"/>
        <end position="552"/>
    </location>
</feature>
<dbReference type="InterPro" id="IPR004648">
    <property type="entry name" value="Oligpept_transpt"/>
</dbReference>
<name>A0AAD5V0U0_9APHY</name>
<feature type="region of interest" description="Disordered" evidence="9">
    <location>
        <begin position="77"/>
        <end position="222"/>
    </location>
</feature>